<protein>
    <submittedName>
        <fullName evidence="3">Collagen alpha chain CG42342 isoform X6</fullName>
    </submittedName>
</protein>
<feature type="compositionally biased region" description="Pro residues" evidence="1">
    <location>
        <begin position="371"/>
        <end position="380"/>
    </location>
</feature>
<organism evidence="2 3">
    <name type="scientific">Glossina fuscipes</name>
    <dbReference type="NCBI Taxonomy" id="7396"/>
    <lineage>
        <taxon>Eukaryota</taxon>
        <taxon>Metazoa</taxon>
        <taxon>Ecdysozoa</taxon>
        <taxon>Arthropoda</taxon>
        <taxon>Hexapoda</taxon>
        <taxon>Insecta</taxon>
        <taxon>Pterygota</taxon>
        <taxon>Neoptera</taxon>
        <taxon>Endopterygota</taxon>
        <taxon>Diptera</taxon>
        <taxon>Brachycera</taxon>
        <taxon>Muscomorpha</taxon>
        <taxon>Hippoboscoidea</taxon>
        <taxon>Glossinidae</taxon>
        <taxon>Glossina</taxon>
    </lineage>
</organism>
<feature type="compositionally biased region" description="Polar residues" evidence="1">
    <location>
        <begin position="114"/>
        <end position="154"/>
    </location>
</feature>
<feature type="region of interest" description="Disordered" evidence="1">
    <location>
        <begin position="114"/>
        <end position="169"/>
    </location>
</feature>
<dbReference type="RefSeq" id="XP_037885630.1">
    <property type="nucleotide sequence ID" value="XM_038029702.1"/>
</dbReference>
<dbReference type="PANTHER" id="PTHR37456:SF4">
    <property type="entry name" value="COLLAGEN ALPHA-1(XXIII) CHAIN"/>
    <property type="match status" value="1"/>
</dbReference>
<feature type="compositionally biased region" description="Low complexity" evidence="1">
    <location>
        <begin position="635"/>
        <end position="653"/>
    </location>
</feature>
<accession>A0A8U0WL14</accession>
<dbReference type="Proteomes" id="UP000092443">
    <property type="component" value="Unplaced"/>
</dbReference>
<gene>
    <name evidence="3" type="primary">LOC119635114</name>
</gene>
<dbReference type="GO" id="GO:0005581">
    <property type="term" value="C:collagen trimer"/>
    <property type="evidence" value="ECO:0007669"/>
    <property type="project" value="UniProtKB-KW"/>
</dbReference>
<feature type="compositionally biased region" description="Basic and acidic residues" evidence="1">
    <location>
        <begin position="413"/>
        <end position="422"/>
    </location>
</feature>
<feature type="compositionally biased region" description="Basic and acidic residues" evidence="1">
    <location>
        <begin position="696"/>
        <end position="707"/>
    </location>
</feature>
<dbReference type="InterPro" id="IPR050938">
    <property type="entry name" value="Collagen_Structural_Proteins"/>
</dbReference>
<feature type="compositionally biased region" description="Low complexity" evidence="1">
    <location>
        <begin position="772"/>
        <end position="801"/>
    </location>
</feature>
<proteinExistence type="predicted"/>
<dbReference type="GeneID" id="119635114"/>
<feature type="compositionally biased region" description="Basic and acidic residues" evidence="1">
    <location>
        <begin position="752"/>
        <end position="767"/>
    </location>
</feature>
<dbReference type="InterPro" id="IPR008160">
    <property type="entry name" value="Collagen"/>
</dbReference>
<keyword evidence="2" id="KW-1185">Reference proteome</keyword>
<feature type="region of interest" description="Disordered" evidence="1">
    <location>
        <begin position="256"/>
        <end position="289"/>
    </location>
</feature>
<feature type="compositionally biased region" description="Pro residues" evidence="1">
    <location>
        <begin position="545"/>
        <end position="557"/>
    </location>
</feature>
<feature type="region of interest" description="Disordered" evidence="1">
    <location>
        <begin position="366"/>
        <end position="426"/>
    </location>
</feature>
<name>A0A8U0WL14_9MUSC</name>
<reference evidence="3" key="1">
    <citation type="submission" date="2025-08" db="UniProtKB">
        <authorList>
            <consortium name="RefSeq"/>
        </authorList>
    </citation>
    <scope>IDENTIFICATION</scope>
    <source>
        <tissue evidence="3">Whole body pupa</tissue>
    </source>
</reference>
<feature type="region of interest" description="Disordered" evidence="1">
    <location>
        <begin position="457"/>
        <end position="801"/>
    </location>
</feature>
<feature type="compositionally biased region" description="Acidic residues" evidence="1">
    <location>
        <begin position="264"/>
        <end position="279"/>
    </location>
</feature>
<feature type="compositionally biased region" description="Basic and acidic residues" evidence="1">
    <location>
        <begin position="517"/>
        <end position="526"/>
    </location>
</feature>
<keyword evidence="3" id="KW-0176">Collagen</keyword>
<feature type="compositionally biased region" description="Pro residues" evidence="1">
    <location>
        <begin position="489"/>
        <end position="511"/>
    </location>
</feature>
<evidence type="ECO:0000313" key="3">
    <source>
        <dbReference type="RefSeq" id="XP_037885630.1"/>
    </source>
</evidence>
<feature type="compositionally biased region" description="Basic and acidic residues" evidence="1">
    <location>
        <begin position="617"/>
        <end position="630"/>
    </location>
</feature>
<feature type="compositionally biased region" description="Pro residues" evidence="1">
    <location>
        <begin position="733"/>
        <end position="746"/>
    </location>
</feature>
<dbReference type="Pfam" id="PF01391">
    <property type="entry name" value="Collagen"/>
    <property type="match status" value="4"/>
</dbReference>
<dbReference type="AlphaFoldDB" id="A0A8U0WL14"/>
<dbReference type="PANTHER" id="PTHR37456">
    <property type="entry name" value="SI:CH211-266K2.1"/>
    <property type="match status" value="1"/>
</dbReference>
<feature type="compositionally biased region" description="Pro residues" evidence="1">
    <location>
        <begin position="680"/>
        <end position="692"/>
    </location>
</feature>
<evidence type="ECO:0000256" key="1">
    <source>
        <dbReference type="SAM" id="MobiDB-lite"/>
    </source>
</evidence>
<sequence length="801" mass="83429">MRWQRSGERPSQLGSTKQARALGTNFKTTITGVDCNIEKLTYQDNNMEQYNKNIVNDMALGSNMSTEQQVNNPAALAITRSTESNVSHHTNTTHAAQHMPKAPLIQAIDMNTSTATSSRLQGLNNSSPTHSALNSRKQQRNLHQQPPRQQQNLDSNNTNNNSSKSKTTLIPVFPMKSLMALTSASGGNDSSGGCSLAGKTPLSLLNLFFYVMCVTSLAFSLYCNVRQTRQSEHNLRHLHLLDERITDIELQLQQHTQQLRQASEFDDPEDNDDEDDDDVAANVDDGGRNDLVDVADNDRKNLHILHLENAKDVTQAVRLLTRQVTELHRLRRDVSQLQLTRRQQRRQTLGAAASNEHLAPTVSLQECACQPGPPGPPGPPGKRGKRGKKGDPGEKGDPGINGLDGENGAPGRPGEKGSKGDVGHPGIDVFQTVKGLKRSVTTLHGGTLGYAEIVAVKGEPGEPGPPGPPGPPGDMGAPGMNGEQGPPGETGPPGPAGPPGEPGPVGAPGPTGPFGIKGDKGDRGDRGLTTTIKGDEFPTGIIEGPPGPAGPPGPPGEPGGKGETGPAGPPGPPGEKGPRGKRGKRIYGPGGVKDEDYDDPPVTLLRGPPGPPGMPGKDGRDGRDGLKGEPGEPGEPGSLGPRGLDGLPGEPGIEGPPGLPGYQGPPGEKGDRGDIGPPGLMGPPGLPGPPGYPGAKGDKGDRGDSKYRKMRRRQDDGMADAPHMPTIEYLYGPPGPPGPMGPPGHPGTPGERGLDGRKGDPGEKGQKGDQGPMGLPGPMGMRGDSGPAGPAGKAGLPVWGY</sequence>
<evidence type="ECO:0000313" key="2">
    <source>
        <dbReference type="Proteomes" id="UP000092443"/>
    </source>
</evidence>
<feature type="compositionally biased region" description="Pro residues" evidence="1">
    <location>
        <begin position="462"/>
        <end position="472"/>
    </location>
</feature>
<feature type="compositionally biased region" description="Low complexity" evidence="1">
    <location>
        <begin position="155"/>
        <end position="168"/>
    </location>
</feature>